<name>A0AAN9TJT7_9HEMI</name>
<accession>A0AAN9TJT7</accession>
<evidence type="ECO:0000313" key="2">
    <source>
        <dbReference type="EMBL" id="KAK7598096.1"/>
    </source>
</evidence>
<dbReference type="AlphaFoldDB" id="A0AAN9TJT7"/>
<reference evidence="2 3" key="1">
    <citation type="submission" date="2024-03" db="EMBL/GenBank/DDBJ databases">
        <title>Adaptation during the transition from Ophiocordyceps entomopathogen to insect associate is accompanied by gene loss and intensified selection.</title>
        <authorList>
            <person name="Ward C.M."/>
            <person name="Onetto C.A."/>
            <person name="Borneman A.R."/>
        </authorList>
    </citation>
    <scope>NUCLEOTIDE SEQUENCE [LARGE SCALE GENOMIC DNA]</scope>
    <source>
        <strain evidence="2">AWRI1</strain>
        <tissue evidence="2">Single Adult Female</tissue>
    </source>
</reference>
<organism evidence="2 3">
    <name type="scientific">Parthenolecanium corni</name>
    <dbReference type="NCBI Taxonomy" id="536013"/>
    <lineage>
        <taxon>Eukaryota</taxon>
        <taxon>Metazoa</taxon>
        <taxon>Ecdysozoa</taxon>
        <taxon>Arthropoda</taxon>
        <taxon>Hexapoda</taxon>
        <taxon>Insecta</taxon>
        <taxon>Pterygota</taxon>
        <taxon>Neoptera</taxon>
        <taxon>Paraneoptera</taxon>
        <taxon>Hemiptera</taxon>
        <taxon>Sternorrhyncha</taxon>
        <taxon>Coccoidea</taxon>
        <taxon>Coccidae</taxon>
        <taxon>Parthenolecanium</taxon>
    </lineage>
</organism>
<comment type="caution">
    <text evidence="2">The sequence shown here is derived from an EMBL/GenBank/DDBJ whole genome shotgun (WGS) entry which is preliminary data.</text>
</comment>
<dbReference type="EMBL" id="JBBCAQ010000014">
    <property type="protein sequence ID" value="KAK7598096.1"/>
    <property type="molecule type" value="Genomic_DNA"/>
</dbReference>
<evidence type="ECO:0000256" key="1">
    <source>
        <dbReference type="SAM" id="MobiDB-lite"/>
    </source>
</evidence>
<evidence type="ECO:0000313" key="3">
    <source>
        <dbReference type="Proteomes" id="UP001367676"/>
    </source>
</evidence>
<feature type="region of interest" description="Disordered" evidence="1">
    <location>
        <begin position="71"/>
        <end position="165"/>
    </location>
</feature>
<feature type="compositionally biased region" description="Acidic residues" evidence="1">
    <location>
        <begin position="152"/>
        <end position="165"/>
    </location>
</feature>
<keyword evidence="3" id="KW-1185">Reference proteome</keyword>
<feature type="compositionally biased region" description="Basic and acidic residues" evidence="1">
    <location>
        <begin position="82"/>
        <end position="146"/>
    </location>
</feature>
<dbReference type="Proteomes" id="UP001367676">
    <property type="component" value="Unassembled WGS sequence"/>
</dbReference>
<feature type="compositionally biased region" description="Basic and acidic residues" evidence="1">
    <location>
        <begin position="17"/>
        <end position="26"/>
    </location>
</feature>
<sequence length="165" mass="18664">MVGGQAEATSALPSKANLDRTVSRDSEPDEDLADNKGGICIKVIVNITPDMLEDTEDGEPLEFKVVPHTMKVISGRSRLHKSRDDLPAKPAKRNKDESGEDFSDKESHEEEISDLGKEEKHEEERSDLGKEEKHEKEQEKEGKHVEQGNQEDFFEFDETDDLEDE</sequence>
<proteinExistence type="predicted"/>
<gene>
    <name evidence="2" type="ORF">V9T40_006331</name>
</gene>
<protein>
    <submittedName>
        <fullName evidence="2">Uncharacterized protein</fullName>
    </submittedName>
</protein>
<feature type="region of interest" description="Disordered" evidence="1">
    <location>
        <begin position="1"/>
        <end position="39"/>
    </location>
</feature>